<keyword evidence="5 7" id="KW-1133">Transmembrane helix</keyword>
<dbReference type="SUPFAM" id="SSF161098">
    <property type="entry name" value="MetI-like"/>
    <property type="match status" value="1"/>
</dbReference>
<dbReference type="PANTHER" id="PTHR43744:SF8">
    <property type="entry name" value="SN-GLYCEROL-3-PHOSPHATE TRANSPORT SYSTEM PERMEASE PROTEIN UGPE"/>
    <property type="match status" value="1"/>
</dbReference>
<feature type="transmembrane region" description="Helical" evidence="7">
    <location>
        <begin position="187"/>
        <end position="209"/>
    </location>
</feature>
<feature type="transmembrane region" description="Helical" evidence="7">
    <location>
        <begin position="12"/>
        <end position="37"/>
    </location>
</feature>
<keyword evidence="3" id="KW-1003">Cell membrane</keyword>
<dbReference type="GO" id="GO:0055085">
    <property type="term" value="P:transmembrane transport"/>
    <property type="evidence" value="ECO:0007669"/>
    <property type="project" value="InterPro"/>
</dbReference>
<dbReference type="InterPro" id="IPR000515">
    <property type="entry name" value="MetI-like"/>
</dbReference>
<dbReference type="GO" id="GO:0005886">
    <property type="term" value="C:plasma membrane"/>
    <property type="evidence" value="ECO:0007669"/>
    <property type="project" value="UniProtKB-SubCell"/>
</dbReference>
<dbReference type="Pfam" id="PF00528">
    <property type="entry name" value="BPD_transp_1"/>
    <property type="match status" value="1"/>
</dbReference>
<evidence type="ECO:0000313" key="9">
    <source>
        <dbReference type="EMBL" id="MPL59688.1"/>
    </source>
</evidence>
<dbReference type="CDD" id="cd06261">
    <property type="entry name" value="TM_PBP2"/>
    <property type="match status" value="1"/>
</dbReference>
<evidence type="ECO:0000256" key="2">
    <source>
        <dbReference type="ARBA" id="ARBA00022448"/>
    </source>
</evidence>
<feature type="transmembrane region" description="Helical" evidence="7">
    <location>
        <begin position="112"/>
        <end position="136"/>
    </location>
</feature>
<comment type="subcellular location">
    <subcellularLocation>
        <location evidence="1">Cell membrane</location>
        <topology evidence="1">Multi-pass membrane protein</topology>
    </subcellularLocation>
</comment>
<dbReference type="PROSITE" id="PS50928">
    <property type="entry name" value="ABC_TM1"/>
    <property type="match status" value="1"/>
</dbReference>
<protein>
    <submittedName>
        <fullName evidence="9">L-arabinose transport system permease protein AraQ</fullName>
    </submittedName>
</protein>
<dbReference type="PANTHER" id="PTHR43744">
    <property type="entry name" value="ABC TRANSPORTER PERMEASE PROTEIN MG189-RELATED-RELATED"/>
    <property type="match status" value="1"/>
</dbReference>
<evidence type="ECO:0000256" key="3">
    <source>
        <dbReference type="ARBA" id="ARBA00022475"/>
    </source>
</evidence>
<reference evidence="9" key="1">
    <citation type="submission" date="2019-08" db="EMBL/GenBank/DDBJ databases">
        <authorList>
            <person name="Kucharzyk K."/>
            <person name="Murdoch R.W."/>
            <person name="Higgins S."/>
            <person name="Loffler F."/>
        </authorList>
    </citation>
    <scope>NUCLEOTIDE SEQUENCE</scope>
</reference>
<organism evidence="9">
    <name type="scientific">bioreactor metagenome</name>
    <dbReference type="NCBI Taxonomy" id="1076179"/>
    <lineage>
        <taxon>unclassified sequences</taxon>
        <taxon>metagenomes</taxon>
        <taxon>ecological metagenomes</taxon>
    </lineage>
</organism>
<evidence type="ECO:0000256" key="1">
    <source>
        <dbReference type="ARBA" id="ARBA00004651"/>
    </source>
</evidence>
<evidence type="ECO:0000256" key="4">
    <source>
        <dbReference type="ARBA" id="ARBA00022692"/>
    </source>
</evidence>
<dbReference type="Gene3D" id="1.10.3720.10">
    <property type="entry name" value="MetI-like"/>
    <property type="match status" value="1"/>
</dbReference>
<dbReference type="EMBL" id="VSSQ01000010">
    <property type="protein sequence ID" value="MPL59688.1"/>
    <property type="molecule type" value="Genomic_DNA"/>
</dbReference>
<keyword evidence="6 7" id="KW-0472">Membrane</keyword>
<feature type="transmembrane region" description="Helical" evidence="7">
    <location>
        <begin position="246"/>
        <end position="267"/>
    </location>
</feature>
<keyword evidence="4 7" id="KW-0812">Transmembrane</keyword>
<gene>
    <name evidence="9" type="primary">araQ_1</name>
    <name evidence="9" type="ORF">SDC9_05243</name>
</gene>
<accession>A0A644SYC4</accession>
<comment type="caution">
    <text evidence="9">The sequence shown here is derived from an EMBL/GenBank/DDBJ whole genome shotgun (WGS) entry which is preliminary data.</text>
</comment>
<evidence type="ECO:0000259" key="8">
    <source>
        <dbReference type="PROSITE" id="PS50928"/>
    </source>
</evidence>
<keyword evidence="2" id="KW-0813">Transport</keyword>
<name>A0A644SYC4_9ZZZZ</name>
<sequence>MKMNIGVKRWNISVEIIKLVILIIVVVVFVFPFFWILSNSLKTFSETMTFPPSVFPKKLIFSNYLEALNRMPFFKYLMNSITVNILILVSQFIVIVPASYAFAMYRFRGKGLLFTLVLFGFMLPQQLTFVPIYLLFGKMKLLNTYIPLVLPFAASSFGIFLLRQYFMGIPMEIIEAGYLDGMNNRQIMLYIMMPMAKSALASIALISFITHWNDYFWPLVMTNTQRVRTLPLGVAALRVTDGTTEWNVLMAANMLLILPILITYFFAHRQIKEALIHSGIK</sequence>
<dbReference type="AlphaFoldDB" id="A0A644SYC4"/>
<proteinExistence type="predicted"/>
<evidence type="ECO:0000256" key="5">
    <source>
        <dbReference type="ARBA" id="ARBA00022989"/>
    </source>
</evidence>
<evidence type="ECO:0000256" key="7">
    <source>
        <dbReference type="SAM" id="Phobius"/>
    </source>
</evidence>
<feature type="transmembrane region" description="Helical" evidence="7">
    <location>
        <begin position="148"/>
        <end position="166"/>
    </location>
</feature>
<evidence type="ECO:0000256" key="6">
    <source>
        <dbReference type="ARBA" id="ARBA00023136"/>
    </source>
</evidence>
<dbReference type="InterPro" id="IPR035906">
    <property type="entry name" value="MetI-like_sf"/>
</dbReference>
<feature type="transmembrane region" description="Helical" evidence="7">
    <location>
        <begin position="81"/>
        <end position="105"/>
    </location>
</feature>
<feature type="domain" description="ABC transmembrane type-1" evidence="8">
    <location>
        <begin position="77"/>
        <end position="267"/>
    </location>
</feature>